<feature type="region of interest" description="Disordered" evidence="1">
    <location>
        <begin position="981"/>
        <end position="1005"/>
    </location>
</feature>
<evidence type="ECO:0000313" key="2">
    <source>
        <dbReference type="EMBL" id="KAE8255220.1"/>
    </source>
</evidence>
<dbReference type="PANTHER" id="PTHR33096:SF1">
    <property type="entry name" value="CXC1-LIKE CYSTEINE CLUSTER ASSOCIATED WITH KDZ TRANSPOSASES DOMAIN-CONTAINING PROTEIN"/>
    <property type="match status" value="1"/>
</dbReference>
<feature type="compositionally biased region" description="Acidic residues" evidence="1">
    <location>
        <begin position="929"/>
        <end position="939"/>
    </location>
</feature>
<comment type="caution">
    <text evidence="2">The sequence shown here is derived from an EMBL/GenBank/DDBJ whole genome shotgun (WGS) entry which is preliminary data.</text>
</comment>
<sequence length="1005" mass="112269">MAKRLQSKFTRTTRSIKAPRVRKATVHVLENGDVEDAVISTQPLPSTSIYAHHDLGPLPDDGDYQMYDQEDPGDDFATTDPLPQDVAFFRDQAPQVPSSARTRDLTTWSIREQSAFDDWTYSLDDLVAPYLSVTRNKLPDRATWSSLSCTCGNPPTVHVLLIDLNAAQTFSVRSCNRDLPEVLVRAGAFPSTISSPRVAFSFSYIRFFLTLQETTRIGAFNFAYASLQAISYGTSEVVPSASWTSRDTGRRPLRSASEWLQALDQRCYQVLLGSAALFNLTRPTIEDDDLTLTLEDLASRCPACFGGLLHPYPSSTPTSPPKDPQVIVCLDGNFQHKRIRCKDAVSRTPRSPTYFLSFRQLTAARRRFEDPDVPEGPRTGCTSEVRAAIDGTVKTTKVDFDIGGVVGMTCRHGSPLMLVDVHASGEKHYYAYALIEALLDTCGPKLESLGICYDIGCKFSVSPRLAAALDKRGHTVTITHVVSVFHVYGHAYDCQLRFSPRRTPGFGLTDGEALERLWSSLSDLVSLTRHMTQADRLSTLTSRLEYLARKHRQDLFSTIQRHLVNISKEQQQQTQEFLKLLPYLIQYTDESVADAYSLSSQDTGLPSRLTTFINTQIARRRAIAFQNNEVTRQLARRLQSNRSNRIVDLSVQAKQLYMPLRSWHALAAVLRGRHAQHSHDGTARLADSKNTSATEAKTALPALNAAIEKYQAVLPARLQHRLHPINADLLFIPANLTYVRGLLSPADAEEEPWVVDSFLAAAMDIVDLINRLNEEQTRIAQEVTNIATWFTIVQDSLYESFDLYNGTESSLLDPDRAAFVSRQIASHRCIYMVWKARLEKIEHWQHAHTASLHNQRAVHRREDQVARFDRLIAQHTMLTDSWSTWATLLSSRLPTPSERPDSSSPTSPLHTDRGLGSAEEDSLARALVEDEDEDAEGGEEGFPCHPLDLASSARTDYAEEGQDELDDRRLAELLSAVDVFQDEAPQVQALDTSTDGPEADPPDNP</sequence>
<evidence type="ECO:0000313" key="3">
    <source>
        <dbReference type="Proteomes" id="UP000077521"/>
    </source>
</evidence>
<dbReference type="PANTHER" id="PTHR33096">
    <property type="entry name" value="CXC2 DOMAIN-CONTAINING PROTEIN"/>
    <property type="match status" value="1"/>
</dbReference>
<gene>
    <name evidence="2" type="ORF">A4X13_0g3120</name>
</gene>
<name>A0A177TQR3_9BASI</name>
<keyword evidence="3" id="KW-1185">Reference proteome</keyword>
<organism evidence="2 3">
    <name type="scientific">Tilletia indica</name>
    <dbReference type="NCBI Taxonomy" id="43049"/>
    <lineage>
        <taxon>Eukaryota</taxon>
        <taxon>Fungi</taxon>
        <taxon>Dikarya</taxon>
        <taxon>Basidiomycota</taxon>
        <taxon>Ustilaginomycotina</taxon>
        <taxon>Exobasidiomycetes</taxon>
        <taxon>Tilletiales</taxon>
        <taxon>Tilletiaceae</taxon>
        <taxon>Tilletia</taxon>
    </lineage>
</organism>
<protein>
    <submittedName>
        <fullName evidence="2">Uncharacterized protein</fullName>
    </submittedName>
</protein>
<proteinExistence type="predicted"/>
<feature type="region of interest" description="Disordered" evidence="1">
    <location>
        <begin position="893"/>
        <end position="966"/>
    </location>
</feature>
<dbReference type="EMBL" id="LWDF02000166">
    <property type="protein sequence ID" value="KAE8255220.1"/>
    <property type="molecule type" value="Genomic_DNA"/>
</dbReference>
<reference evidence="2" key="1">
    <citation type="submission" date="2016-04" db="EMBL/GenBank/DDBJ databases">
        <authorList>
            <person name="Nguyen H.D."/>
            <person name="Samba Siva P."/>
            <person name="Cullis J."/>
            <person name="Levesque C.A."/>
            <person name="Hambleton S."/>
        </authorList>
    </citation>
    <scope>NUCLEOTIDE SEQUENCE</scope>
    <source>
        <strain evidence="2">DAOMC 236416</strain>
    </source>
</reference>
<reference evidence="2" key="2">
    <citation type="journal article" date="2019" name="IMA Fungus">
        <title>Genome sequencing and comparison of five Tilletia species to identify candidate genes for the detection of regulated species infecting wheat.</title>
        <authorList>
            <person name="Nguyen H.D.T."/>
            <person name="Sultana T."/>
            <person name="Kesanakurti P."/>
            <person name="Hambleton S."/>
        </authorList>
    </citation>
    <scope>NUCLEOTIDE SEQUENCE</scope>
    <source>
        <strain evidence="2">DAOMC 236416</strain>
    </source>
</reference>
<dbReference type="Proteomes" id="UP000077521">
    <property type="component" value="Unassembled WGS sequence"/>
</dbReference>
<dbReference type="AlphaFoldDB" id="A0A177TQR3"/>
<accession>A0A177TQR3</accession>
<dbReference type="Pfam" id="PF18758">
    <property type="entry name" value="KDZ"/>
    <property type="match status" value="1"/>
</dbReference>
<dbReference type="InterPro" id="IPR040521">
    <property type="entry name" value="KDZ"/>
</dbReference>
<evidence type="ECO:0000256" key="1">
    <source>
        <dbReference type="SAM" id="MobiDB-lite"/>
    </source>
</evidence>